<dbReference type="Proteomes" id="UP000185511">
    <property type="component" value="Chromosome"/>
</dbReference>
<protein>
    <submittedName>
        <fullName evidence="1">Membrane protein</fullName>
    </submittedName>
</protein>
<reference evidence="2" key="1">
    <citation type="submission" date="2016-06" db="EMBL/GenBank/DDBJ databases">
        <title>Complete genome sequence of Actinoalloteichus fjordicus DSM 46855 (=ADI127-17), type strain of the new species Actinoalloteichus fjordicus.</title>
        <authorList>
            <person name="Ruckert C."/>
            <person name="Nouioui I."/>
            <person name="Willmese J."/>
            <person name="van Wezel G."/>
            <person name="Klenk H.-P."/>
            <person name="Kalinowski J."/>
            <person name="Zotchev S.B."/>
        </authorList>
    </citation>
    <scope>NUCLEOTIDE SEQUENCE [LARGE SCALE GENOMIC DNA]</scope>
    <source>
        <strain evidence="2">ADI127-7</strain>
    </source>
</reference>
<proteinExistence type="predicted"/>
<keyword evidence="2" id="KW-1185">Reference proteome</keyword>
<dbReference type="GO" id="GO:0030416">
    <property type="term" value="P:methylamine metabolic process"/>
    <property type="evidence" value="ECO:0007669"/>
    <property type="project" value="InterPro"/>
</dbReference>
<evidence type="ECO:0000313" key="1">
    <source>
        <dbReference type="EMBL" id="APU16274.1"/>
    </source>
</evidence>
<dbReference type="AlphaFoldDB" id="A0AAC9LH87"/>
<dbReference type="PANTHER" id="PTHR36974:SF1">
    <property type="entry name" value="DOXX FAMILY MEMBRANE PROTEIN"/>
    <property type="match status" value="1"/>
</dbReference>
<evidence type="ECO:0000313" key="2">
    <source>
        <dbReference type="Proteomes" id="UP000185511"/>
    </source>
</evidence>
<gene>
    <name evidence="1" type="ORF">UA74_21245</name>
</gene>
<dbReference type="EMBL" id="CP016076">
    <property type="protein sequence ID" value="APU16274.1"/>
    <property type="molecule type" value="Genomic_DNA"/>
</dbReference>
<accession>A0AAC9LH87</accession>
<dbReference type="RefSeq" id="WP_075741841.1">
    <property type="nucleotide sequence ID" value="NZ_CP016076.1"/>
</dbReference>
<organism evidence="1 2">
    <name type="scientific">Actinoalloteichus fjordicus</name>
    <dbReference type="NCBI Taxonomy" id="1612552"/>
    <lineage>
        <taxon>Bacteria</taxon>
        <taxon>Bacillati</taxon>
        <taxon>Actinomycetota</taxon>
        <taxon>Actinomycetes</taxon>
        <taxon>Pseudonocardiales</taxon>
        <taxon>Pseudonocardiaceae</taxon>
        <taxon>Actinoalloteichus</taxon>
    </lineage>
</organism>
<dbReference type="KEGG" id="acad:UA74_21245"/>
<name>A0AAC9LH87_9PSEU</name>
<dbReference type="PANTHER" id="PTHR36974">
    <property type="entry name" value="MEMBRANE PROTEIN-RELATED"/>
    <property type="match status" value="1"/>
</dbReference>
<sequence length="147" mass="15495">MAPLIMLIAATLLGRTAGLFGVEALDERPAALRLGLAAMVLLTGLAHFVEPRRASMIAMVPPSLPRPALLATATGVLELLAVPGLLWSPTARWAAAGPAVLLVVMFPGRRLRARREVVFAGRPATPLLPRTLMQLGFLSACLVVVFG</sequence>
<dbReference type="GO" id="GO:0016020">
    <property type="term" value="C:membrane"/>
    <property type="evidence" value="ECO:0007669"/>
    <property type="project" value="UniProtKB-SubCell"/>
</dbReference>